<evidence type="ECO:0000259" key="2">
    <source>
        <dbReference type="SMART" id="SM00507"/>
    </source>
</evidence>
<proteinExistence type="predicted"/>
<reference evidence="4" key="1">
    <citation type="journal article" date="2019" name="Int. J. Syst. Evol. Microbiol.">
        <title>The Global Catalogue of Microorganisms (GCM) 10K type strain sequencing project: providing services to taxonomists for standard genome sequencing and annotation.</title>
        <authorList>
            <consortium name="The Broad Institute Genomics Platform"/>
            <consortium name="The Broad Institute Genome Sequencing Center for Infectious Disease"/>
            <person name="Wu L."/>
            <person name="Ma J."/>
        </authorList>
    </citation>
    <scope>NUCLEOTIDE SEQUENCE [LARGE SCALE GENOMIC DNA]</scope>
    <source>
        <strain evidence="4">CGMCC 4.7677</strain>
    </source>
</reference>
<organism evidence="3 4">
    <name type="scientific">Amycolatopsis deserti</name>
    <dbReference type="NCBI Taxonomy" id="185696"/>
    <lineage>
        <taxon>Bacteria</taxon>
        <taxon>Bacillati</taxon>
        <taxon>Actinomycetota</taxon>
        <taxon>Actinomycetes</taxon>
        <taxon>Pseudonocardiales</taxon>
        <taxon>Pseudonocardiaceae</taxon>
        <taxon>Amycolatopsis</taxon>
    </lineage>
</organism>
<dbReference type="RefSeq" id="WP_191249497.1">
    <property type="nucleotide sequence ID" value="NZ_BNAU01000017.1"/>
</dbReference>
<protein>
    <recommendedName>
        <fullName evidence="2">HNH nuclease domain-containing protein</fullName>
    </recommendedName>
</protein>
<evidence type="ECO:0000313" key="3">
    <source>
        <dbReference type="EMBL" id="GHF30742.1"/>
    </source>
</evidence>
<feature type="region of interest" description="Disordered" evidence="1">
    <location>
        <begin position="67"/>
        <end position="92"/>
    </location>
</feature>
<feature type="domain" description="HNH nuclease" evidence="2">
    <location>
        <begin position="15"/>
        <end position="73"/>
    </location>
</feature>
<feature type="compositionally biased region" description="Pro residues" evidence="1">
    <location>
        <begin position="81"/>
        <end position="92"/>
    </location>
</feature>
<dbReference type="EMBL" id="BNAU01000017">
    <property type="protein sequence ID" value="GHF30742.1"/>
    <property type="molecule type" value="Genomic_DNA"/>
</dbReference>
<keyword evidence="4" id="KW-1185">Reference proteome</keyword>
<dbReference type="Proteomes" id="UP000605897">
    <property type="component" value="Unassembled WGS sequence"/>
</dbReference>
<evidence type="ECO:0000313" key="4">
    <source>
        <dbReference type="Proteomes" id="UP000605897"/>
    </source>
</evidence>
<dbReference type="SMART" id="SM00507">
    <property type="entry name" value="HNHc"/>
    <property type="match status" value="1"/>
</dbReference>
<dbReference type="InterPro" id="IPR003615">
    <property type="entry name" value="HNH_nuc"/>
</dbReference>
<dbReference type="Gene3D" id="1.10.30.50">
    <property type="match status" value="1"/>
</dbReference>
<accession>A0ABQ3JIB2</accession>
<comment type="caution">
    <text evidence="3">The sequence shown here is derived from an EMBL/GenBank/DDBJ whole genome shotgun (WGS) entry which is preliminary data.</text>
</comment>
<evidence type="ECO:0000256" key="1">
    <source>
        <dbReference type="SAM" id="MobiDB-lite"/>
    </source>
</evidence>
<sequence>MSDSWAGGSTRRWRRLRLEIADRDRWVCGLCHQPINPTLRKPHPRALQVHHTRGKRFGDDPRFLQAAHAECNQKAGDPSAKPDPAPQPRTRW</sequence>
<name>A0ABQ3JIB2_9PSEU</name>
<gene>
    <name evidence="3" type="ORF">GCM10017786_75850</name>
</gene>